<dbReference type="GO" id="GO:0000976">
    <property type="term" value="F:transcription cis-regulatory region binding"/>
    <property type="evidence" value="ECO:0007669"/>
    <property type="project" value="TreeGrafter"/>
</dbReference>
<dbReference type="InterPro" id="IPR001647">
    <property type="entry name" value="HTH_TetR"/>
</dbReference>
<dbReference type="Pfam" id="PF00440">
    <property type="entry name" value="TetR_N"/>
    <property type="match status" value="1"/>
</dbReference>
<dbReference type="Proteomes" id="UP000318405">
    <property type="component" value="Unassembled WGS sequence"/>
</dbReference>
<dbReference type="PANTHER" id="PTHR30055:SF234">
    <property type="entry name" value="HTH-TYPE TRANSCRIPTIONAL REGULATOR BETI"/>
    <property type="match status" value="1"/>
</dbReference>
<dbReference type="GO" id="GO:0003700">
    <property type="term" value="F:DNA-binding transcription factor activity"/>
    <property type="evidence" value="ECO:0007669"/>
    <property type="project" value="TreeGrafter"/>
</dbReference>
<sequence length="205" mass="23839">MPAQEREREETGAVIPEHMAARLDPVVLAMFASTDFHGVDMRSIAREAAMSFATIYRYFQNKEKLLFWFIARWLQPLNEAAQRAIETSKPLRERLLDRLEVHLRFYEANPQVGRIIFLTVPLQRWMQDETFAYGEPVKSLLAAISAGQESGELRKDVPAVTIFDAYMAMFNRTFLMWEYRGRKTSLLSQRDHIFHILWDGIKAPG</sequence>
<dbReference type="SUPFAM" id="SSF46689">
    <property type="entry name" value="Homeodomain-like"/>
    <property type="match status" value="1"/>
</dbReference>
<evidence type="ECO:0000256" key="1">
    <source>
        <dbReference type="ARBA" id="ARBA00023015"/>
    </source>
</evidence>
<comment type="caution">
    <text evidence="6">The sequence shown here is derived from an EMBL/GenBank/DDBJ whole genome shotgun (WGS) entry which is preliminary data.</text>
</comment>
<dbReference type="Gene3D" id="1.10.10.60">
    <property type="entry name" value="Homeodomain-like"/>
    <property type="match status" value="1"/>
</dbReference>
<dbReference type="OrthoDB" id="8535430at2"/>
<protein>
    <submittedName>
        <fullName evidence="6">TetR/AcrR family transcriptional regulator</fullName>
    </submittedName>
</protein>
<feature type="domain" description="HTH tetR-type" evidence="5">
    <location>
        <begin position="17"/>
        <end position="77"/>
    </location>
</feature>
<dbReference type="InterPro" id="IPR050109">
    <property type="entry name" value="HTH-type_TetR-like_transc_reg"/>
</dbReference>
<evidence type="ECO:0000256" key="4">
    <source>
        <dbReference type="PROSITE-ProRule" id="PRU00335"/>
    </source>
</evidence>
<keyword evidence="7" id="KW-1185">Reference proteome</keyword>
<evidence type="ECO:0000259" key="5">
    <source>
        <dbReference type="PROSITE" id="PS50977"/>
    </source>
</evidence>
<evidence type="ECO:0000256" key="2">
    <source>
        <dbReference type="ARBA" id="ARBA00023125"/>
    </source>
</evidence>
<keyword evidence="2 4" id="KW-0238">DNA-binding</keyword>
<reference evidence="6 7" key="1">
    <citation type="submission" date="2019-07" db="EMBL/GenBank/DDBJ databases">
        <title>Qingshengfaniella alkalisoli gen. nov., sp. nov., isolated from saline soil.</title>
        <authorList>
            <person name="Xu L."/>
            <person name="Huang X.-X."/>
            <person name="Sun J.-Q."/>
        </authorList>
    </citation>
    <scope>NUCLEOTIDE SEQUENCE [LARGE SCALE GENOMIC DNA]</scope>
    <source>
        <strain evidence="6 7">DSM 27279</strain>
    </source>
</reference>
<keyword evidence="1" id="KW-0805">Transcription regulation</keyword>
<evidence type="ECO:0000256" key="3">
    <source>
        <dbReference type="ARBA" id="ARBA00023163"/>
    </source>
</evidence>
<proteinExistence type="predicted"/>
<organism evidence="6 7">
    <name type="scientific">Verticiella sediminum</name>
    <dbReference type="NCBI Taxonomy" id="1247510"/>
    <lineage>
        <taxon>Bacteria</taxon>
        <taxon>Pseudomonadati</taxon>
        <taxon>Pseudomonadota</taxon>
        <taxon>Betaproteobacteria</taxon>
        <taxon>Burkholderiales</taxon>
        <taxon>Alcaligenaceae</taxon>
        <taxon>Verticiella</taxon>
    </lineage>
</organism>
<dbReference type="PROSITE" id="PS50977">
    <property type="entry name" value="HTH_TETR_2"/>
    <property type="match status" value="1"/>
</dbReference>
<name>A0A556AWM8_9BURK</name>
<dbReference type="InterPro" id="IPR009057">
    <property type="entry name" value="Homeodomain-like_sf"/>
</dbReference>
<dbReference type="InterPro" id="IPR036271">
    <property type="entry name" value="Tet_transcr_reg_TetR-rel_C_sf"/>
</dbReference>
<dbReference type="AlphaFoldDB" id="A0A556AWM8"/>
<dbReference type="PANTHER" id="PTHR30055">
    <property type="entry name" value="HTH-TYPE TRANSCRIPTIONAL REGULATOR RUTR"/>
    <property type="match status" value="1"/>
</dbReference>
<evidence type="ECO:0000313" key="7">
    <source>
        <dbReference type="Proteomes" id="UP000318405"/>
    </source>
</evidence>
<gene>
    <name evidence="6" type="ORF">FOZ76_06290</name>
</gene>
<dbReference type="Gene3D" id="1.10.357.10">
    <property type="entry name" value="Tetracycline Repressor, domain 2"/>
    <property type="match status" value="1"/>
</dbReference>
<accession>A0A556AWM8</accession>
<keyword evidence="3" id="KW-0804">Transcription</keyword>
<dbReference type="RefSeq" id="WP_143947289.1">
    <property type="nucleotide sequence ID" value="NZ_BAABMB010000001.1"/>
</dbReference>
<feature type="DNA-binding region" description="H-T-H motif" evidence="4">
    <location>
        <begin position="40"/>
        <end position="59"/>
    </location>
</feature>
<dbReference type="SUPFAM" id="SSF48498">
    <property type="entry name" value="Tetracyclin repressor-like, C-terminal domain"/>
    <property type="match status" value="1"/>
</dbReference>
<evidence type="ECO:0000313" key="6">
    <source>
        <dbReference type="EMBL" id="TSH97334.1"/>
    </source>
</evidence>
<dbReference type="EMBL" id="VLTJ01000010">
    <property type="protein sequence ID" value="TSH97334.1"/>
    <property type="molecule type" value="Genomic_DNA"/>
</dbReference>